<dbReference type="STRING" id="649638.Trad_1432"/>
<dbReference type="PROSITE" id="PS50943">
    <property type="entry name" value="HTH_CROC1"/>
    <property type="match status" value="1"/>
</dbReference>
<keyword evidence="4" id="KW-1185">Reference proteome</keyword>
<dbReference type="KEGG" id="tra:Trad_1432"/>
<accession>D7CX46</accession>
<dbReference type="NCBIfam" id="TIGR02607">
    <property type="entry name" value="antidote_HigA"/>
    <property type="match status" value="1"/>
</dbReference>
<gene>
    <name evidence="3" type="ordered locus">Trad_1432</name>
</gene>
<dbReference type="InterPro" id="IPR001387">
    <property type="entry name" value="Cro/C1-type_HTH"/>
</dbReference>
<dbReference type="InterPro" id="IPR013430">
    <property type="entry name" value="Toxin_antidote_HigA"/>
</dbReference>
<keyword evidence="1" id="KW-0238">DNA-binding</keyword>
<dbReference type="HOGENOM" id="CLU_140230_5_1_0"/>
<proteinExistence type="predicted"/>
<dbReference type="Pfam" id="PF01381">
    <property type="entry name" value="HTH_3"/>
    <property type="match status" value="1"/>
</dbReference>
<dbReference type="EMBL" id="CP002049">
    <property type="protein sequence ID" value="ADI14554.1"/>
    <property type="molecule type" value="Genomic_DNA"/>
</dbReference>
<evidence type="ECO:0000256" key="1">
    <source>
        <dbReference type="ARBA" id="ARBA00023125"/>
    </source>
</evidence>
<sequence>MSEEKLAPVHPGEVLLEEFLKPMEISQNRLALSIGVPARRINEIVLGKRGITADTALRLARFFGTSPQFWLGLQTDYDLDVTLDMLGDRLEREVHAVHASHG</sequence>
<dbReference type="AlphaFoldDB" id="D7CX46"/>
<dbReference type="GO" id="GO:0003677">
    <property type="term" value="F:DNA binding"/>
    <property type="evidence" value="ECO:0007669"/>
    <property type="project" value="UniProtKB-KW"/>
</dbReference>
<protein>
    <submittedName>
        <fullName evidence="3">Plasmid maintenance system antidote protein, XRE family</fullName>
    </submittedName>
</protein>
<dbReference type="PANTHER" id="PTHR36924">
    <property type="entry name" value="ANTITOXIN HIGA-1"/>
    <property type="match status" value="1"/>
</dbReference>
<reference evidence="3 4" key="2">
    <citation type="journal article" date="2011" name="Stand. Genomic Sci.">
        <title>Complete genome sequence of Truepera radiovictrix type strain (RQ-24).</title>
        <authorList>
            <person name="Ivanova N."/>
            <person name="Rohde C."/>
            <person name="Munk C."/>
            <person name="Nolan M."/>
            <person name="Lucas S."/>
            <person name="Del Rio T.G."/>
            <person name="Tice H."/>
            <person name="Deshpande S."/>
            <person name="Cheng J.F."/>
            <person name="Tapia R."/>
            <person name="Han C."/>
            <person name="Goodwin L."/>
            <person name="Pitluck S."/>
            <person name="Liolios K."/>
            <person name="Mavromatis K."/>
            <person name="Mikhailova N."/>
            <person name="Pati A."/>
            <person name="Chen A."/>
            <person name="Palaniappan K."/>
            <person name="Land M."/>
            <person name="Hauser L."/>
            <person name="Chang Y.J."/>
            <person name="Jeffries C.D."/>
            <person name="Brambilla E."/>
            <person name="Rohde M."/>
            <person name="Goker M."/>
            <person name="Tindall B.J."/>
            <person name="Woyke T."/>
            <person name="Bristow J."/>
            <person name="Eisen J.A."/>
            <person name="Markowitz V."/>
            <person name="Hugenholtz P."/>
            <person name="Kyrpides N.C."/>
            <person name="Klenk H.P."/>
            <person name="Lapidus A."/>
        </authorList>
    </citation>
    <scope>NUCLEOTIDE SEQUENCE [LARGE SCALE GENOMIC DNA]</scope>
    <source>
        <strain evidence="4">DSM 17093 / CIP 108686 / LMG 22925 / RQ-24</strain>
    </source>
</reference>
<dbReference type="eggNOG" id="COG3093">
    <property type="taxonomic scope" value="Bacteria"/>
</dbReference>
<reference evidence="4" key="1">
    <citation type="submission" date="2010-05" db="EMBL/GenBank/DDBJ databases">
        <title>The complete genome of Truepera radiovictris DSM 17093.</title>
        <authorList>
            <consortium name="US DOE Joint Genome Institute (JGI-PGF)"/>
            <person name="Lucas S."/>
            <person name="Copeland A."/>
            <person name="Lapidus A."/>
            <person name="Glavina del Rio T."/>
            <person name="Dalin E."/>
            <person name="Tice H."/>
            <person name="Bruce D."/>
            <person name="Goodwin L."/>
            <person name="Pitluck S."/>
            <person name="Kyrpides N."/>
            <person name="Mavromatis K."/>
            <person name="Ovchinnikova G."/>
            <person name="Munk A.C."/>
            <person name="Detter J.C."/>
            <person name="Han C."/>
            <person name="Tapia R."/>
            <person name="Land M."/>
            <person name="Hauser L."/>
            <person name="Markowitz V."/>
            <person name="Cheng J.-F."/>
            <person name="Hugenholtz P."/>
            <person name="Woyke T."/>
            <person name="Wu D."/>
            <person name="Tindall B."/>
            <person name="Pomrenke H.G."/>
            <person name="Brambilla E."/>
            <person name="Klenk H.-P."/>
            <person name="Eisen J.A."/>
        </authorList>
    </citation>
    <scope>NUCLEOTIDE SEQUENCE [LARGE SCALE GENOMIC DNA]</scope>
    <source>
        <strain evidence="4">DSM 17093 / CIP 108686 / LMG 22925 / RQ-24</strain>
    </source>
</reference>
<dbReference type="SMART" id="SM00530">
    <property type="entry name" value="HTH_XRE"/>
    <property type="match status" value="1"/>
</dbReference>
<dbReference type="PANTHER" id="PTHR36924:SF1">
    <property type="entry name" value="ANTITOXIN HIGA-1"/>
    <property type="match status" value="1"/>
</dbReference>
<dbReference type="Proteomes" id="UP000000379">
    <property type="component" value="Chromosome"/>
</dbReference>
<evidence type="ECO:0000259" key="2">
    <source>
        <dbReference type="PROSITE" id="PS50943"/>
    </source>
</evidence>
<evidence type="ECO:0000313" key="3">
    <source>
        <dbReference type="EMBL" id="ADI14554.1"/>
    </source>
</evidence>
<dbReference type="InterPro" id="IPR010982">
    <property type="entry name" value="Lambda_DNA-bd_dom_sf"/>
</dbReference>
<dbReference type="CDD" id="cd00093">
    <property type="entry name" value="HTH_XRE"/>
    <property type="match status" value="1"/>
</dbReference>
<evidence type="ECO:0000313" key="4">
    <source>
        <dbReference type="Proteomes" id="UP000000379"/>
    </source>
</evidence>
<dbReference type="RefSeq" id="WP_013177922.1">
    <property type="nucleotide sequence ID" value="NC_014221.1"/>
</dbReference>
<name>D7CX46_TRURR</name>
<dbReference type="SUPFAM" id="SSF47413">
    <property type="entry name" value="lambda repressor-like DNA-binding domains"/>
    <property type="match status" value="1"/>
</dbReference>
<feature type="domain" description="HTH cro/C1-type" evidence="2">
    <location>
        <begin position="16"/>
        <end position="70"/>
    </location>
</feature>
<dbReference type="Gene3D" id="1.10.260.40">
    <property type="entry name" value="lambda repressor-like DNA-binding domains"/>
    <property type="match status" value="1"/>
</dbReference>
<organism evidence="3 4">
    <name type="scientific">Truepera radiovictrix (strain DSM 17093 / CIP 108686 / LMG 22925 / RQ-24)</name>
    <dbReference type="NCBI Taxonomy" id="649638"/>
    <lineage>
        <taxon>Bacteria</taxon>
        <taxon>Thermotogati</taxon>
        <taxon>Deinococcota</taxon>
        <taxon>Deinococci</taxon>
        <taxon>Trueperales</taxon>
        <taxon>Trueperaceae</taxon>
        <taxon>Truepera</taxon>
    </lineage>
</organism>
<dbReference type="OrthoDB" id="9798100at2"/>